<protein>
    <recommendedName>
        <fullName evidence="2">GGDEF domain-containing protein</fullName>
    </recommendedName>
</protein>
<reference evidence="3 4" key="1">
    <citation type="journal article" date="2019" name="Emerg. Microbes Infect.">
        <title>Comprehensive subspecies identification of 175 nontuberculous mycobacteria species based on 7547 genomic profiles.</title>
        <authorList>
            <person name="Matsumoto Y."/>
            <person name="Kinjo T."/>
            <person name="Motooka D."/>
            <person name="Nabeya D."/>
            <person name="Jung N."/>
            <person name="Uechi K."/>
            <person name="Horii T."/>
            <person name="Iida T."/>
            <person name="Fujita J."/>
            <person name="Nakamura S."/>
        </authorList>
    </citation>
    <scope>NUCLEOTIDE SEQUENCE [LARGE SCALE GENOMIC DNA]</scope>
    <source>
        <strain evidence="3 4">JCM 18538</strain>
        <plasmid evidence="3">pJCM18538</plasmid>
    </source>
</reference>
<gene>
    <name evidence="3" type="ORF">MARA_01120</name>
</gene>
<feature type="transmembrane region" description="Helical" evidence="1">
    <location>
        <begin position="45"/>
        <end position="65"/>
    </location>
</feature>
<evidence type="ECO:0000313" key="3">
    <source>
        <dbReference type="EMBL" id="BBY46682.1"/>
    </source>
</evidence>
<keyword evidence="3" id="KW-0614">Plasmid</keyword>
<keyword evidence="1" id="KW-1133">Transmembrane helix</keyword>
<organism evidence="3 4">
    <name type="scientific">Mycolicibacterium arabiense</name>
    <dbReference type="NCBI Taxonomy" id="1286181"/>
    <lineage>
        <taxon>Bacteria</taxon>
        <taxon>Bacillati</taxon>
        <taxon>Actinomycetota</taxon>
        <taxon>Actinomycetes</taxon>
        <taxon>Mycobacteriales</taxon>
        <taxon>Mycobacteriaceae</taxon>
        <taxon>Mycolicibacterium</taxon>
    </lineage>
</organism>
<name>A0A7I7RQ26_9MYCO</name>
<dbReference type="InterPro" id="IPR029787">
    <property type="entry name" value="Nucleotide_cyclase"/>
</dbReference>
<dbReference type="Gene3D" id="3.30.70.270">
    <property type="match status" value="1"/>
</dbReference>
<accession>A0A7I7RQ26</accession>
<keyword evidence="1" id="KW-0812">Transmembrane</keyword>
<dbReference type="InterPro" id="IPR000160">
    <property type="entry name" value="GGDEF_dom"/>
</dbReference>
<dbReference type="KEGG" id="marz:MARA_01120"/>
<keyword evidence="1" id="KW-0472">Membrane</keyword>
<dbReference type="EMBL" id="AP022592">
    <property type="protein sequence ID" value="BBY46682.1"/>
    <property type="molecule type" value="Genomic_DNA"/>
</dbReference>
<feature type="transmembrane region" description="Helical" evidence="1">
    <location>
        <begin position="173"/>
        <end position="191"/>
    </location>
</feature>
<evidence type="ECO:0000256" key="1">
    <source>
        <dbReference type="SAM" id="Phobius"/>
    </source>
</evidence>
<dbReference type="SMART" id="SM00267">
    <property type="entry name" value="GGDEF"/>
    <property type="match status" value="1"/>
</dbReference>
<sequence>MRSTGSSLPKSGFRKSPGRKAQADRFLLVASSLADRRVQDDLRHALSAITGVLGIIPVLMLASPAGPSGPIGGGLAIATTTCCLVMAGCWLRPRWPTRSQSAAFVLVATFCTAVACLVLQAPDAGFLGLIVFALLGAYATCFHPRWIHAFIWVVAASTFAVLEVRLFAVDGVLAVSGAVLVISTNVFVVVASRTSVQHLLQGQATVDNDIDPLTGLLNRQGLYARAAALLATYQSDADRYLVLTVLNIDGYSLVTSLAGERGADEAELQVGRLLRENLRHRALLAHTAEAEFVVADVCSTPGPFPTVERVRASLLNSAMGLTLSMGVVGTLVAPLRQFAVPDVLDAVIAVASKAMYDVRKTGGNAARYEINPRLAVAGGTDTPAS</sequence>
<feature type="transmembrane region" description="Helical" evidence="1">
    <location>
        <begin position="103"/>
        <end position="120"/>
    </location>
</feature>
<proteinExistence type="predicted"/>
<dbReference type="AlphaFoldDB" id="A0A7I7RQ26"/>
<feature type="transmembrane region" description="Helical" evidence="1">
    <location>
        <begin position="126"/>
        <end position="142"/>
    </location>
</feature>
<feature type="transmembrane region" description="Helical" evidence="1">
    <location>
        <begin position="149"/>
        <end position="167"/>
    </location>
</feature>
<dbReference type="RefSeq" id="WP_163916205.1">
    <property type="nucleotide sequence ID" value="NZ_AP022592.1"/>
</dbReference>
<keyword evidence="4" id="KW-1185">Reference proteome</keyword>
<geneLocation type="plasmid" evidence="3">
    <name>pJCM18538</name>
</geneLocation>
<evidence type="ECO:0000313" key="4">
    <source>
        <dbReference type="Proteomes" id="UP000467428"/>
    </source>
</evidence>
<dbReference type="PROSITE" id="PS50887">
    <property type="entry name" value="GGDEF"/>
    <property type="match status" value="1"/>
</dbReference>
<dbReference type="InterPro" id="IPR043128">
    <property type="entry name" value="Rev_trsase/Diguanyl_cyclase"/>
</dbReference>
<dbReference type="Pfam" id="PF00990">
    <property type="entry name" value="GGDEF"/>
    <property type="match status" value="1"/>
</dbReference>
<dbReference type="Proteomes" id="UP000467428">
    <property type="component" value="Plasmid pJCM18538"/>
</dbReference>
<evidence type="ECO:0000259" key="2">
    <source>
        <dbReference type="PROSITE" id="PS50887"/>
    </source>
</evidence>
<dbReference type="SUPFAM" id="SSF55073">
    <property type="entry name" value="Nucleotide cyclase"/>
    <property type="match status" value="1"/>
</dbReference>
<feature type="transmembrane region" description="Helical" evidence="1">
    <location>
        <begin position="71"/>
        <end position="91"/>
    </location>
</feature>
<feature type="domain" description="GGDEF" evidence="2">
    <location>
        <begin position="239"/>
        <end position="371"/>
    </location>
</feature>